<keyword evidence="2" id="KW-1185">Reference proteome</keyword>
<evidence type="ECO:0000313" key="2">
    <source>
        <dbReference type="Proteomes" id="UP000695022"/>
    </source>
</evidence>
<dbReference type="Proteomes" id="UP000695022">
    <property type="component" value="Unplaced"/>
</dbReference>
<name>A0ABM1EBD4_PRICU</name>
<reference evidence="3" key="1">
    <citation type="submission" date="2025-08" db="UniProtKB">
        <authorList>
            <consortium name="RefSeq"/>
        </authorList>
    </citation>
    <scope>IDENTIFICATION</scope>
</reference>
<evidence type="ECO:0000256" key="1">
    <source>
        <dbReference type="SAM" id="MobiDB-lite"/>
    </source>
</evidence>
<protein>
    <submittedName>
        <fullName evidence="3">Uncharacterized protein LOC106810608 isoform X1</fullName>
    </submittedName>
</protein>
<feature type="compositionally biased region" description="Low complexity" evidence="1">
    <location>
        <begin position="101"/>
        <end position="123"/>
    </location>
</feature>
<organism evidence="2 3">
    <name type="scientific">Priapulus caudatus</name>
    <name type="common">Priapulid worm</name>
    <dbReference type="NCBI Taxonomy" id="37621"/>
    <lineage>
        <taxon>Eukaryota</taxon>
        <taxon>Metazoa</taxon>
        <taxon>Ecdysozoa</taxon>
        <taxon>Scalidophora</taxon>
        <taxon>Priapulida</taxon>
        <taxon>Priapulimorpha</taxon>
        <taxon>Priapulimorphida</taxon>
        <taxon>Priapulidae</taxon>
        <taxon>Priapulus</taxon>
    </lineage>
</organism>
<feature type="region of interest" description="Disordered" evidence="1">
    <location>
        <begin position="94"/>
        <end position="123"/>
    </location>
</feature>
<sequence length="123" mass="13426">MVRMDIRSDLFLRLRRLEGLIENPTFIPNHIGPSGLLMLTSTGSNTVHSQEQGNQQQQRLSYATSIPDKDLRQVSAYAMNPSLYRQVDSFANRAARAPDGRSSTPPAALPSSTRAAAARSGPC</sequence>
<accession>A0ABM1EBD4</accession>
<dbReference type="GeneID" id="106810608"/>
<proteinExistence type="predicted"/>
<gene>
    <name evidence="3" type="primary">LOC106810608</name>
</gene>
<dbReference type="RefSeq" id="XP_014669505.1">
    <property type="nucleotide sequence ID" value="XM_014814019.1"/>
</dbReference>
<evidence type="ECO:0000313" key="3">
    <source>
        <dbReference type="RefSeq" id="XP_014669505.1"/>
    </source>
</evidence>